<name>A0A0F9FTI5_9ZZZZ</name>
<organism evidence="1">
    <name type="scientific">marine sediment metagenome</name>
    <dbReference type="NCBI Taxonomy" id="412755"/>
    <lineage>
        <taxon>unclassified sequences</taxon>
        <taxon>metagenomes</taxon>
        <taxon>ecological metagenomes</taxon>
    </lineage>
</organism>
<dbReference type="AlphaFoldDB" id="A0A0F9FTI5"/>
<evidence type="ECO:0000313" key="1">
    <source>
        <dbReference type="EMBL" id="KKL89769.1"/>
    </source>
</evidence>
<dbReference type="EMBL" id="LAZR01020193">
    <property type="protein sequence ID" value="KKL89769.1"/>
    <property type="molecule type" value="Genomic_DNA"/>
</dbReference>
<sequence>MNVSGKRRSNTREILCALLPIITWL</sequence>
<comment type="caution">
    <text evidence="1">The sequence shown here is derived from an EMBL/GenBank/DDBJ whole genome shotgun (WGS) entry which is preliminary data.</text>
</comment>
<protein>
    <submittedName>
        <fullName evidence="1">Uncharacterized protein</fullName>
    </submittedName>
</protein>
<proteinExistence type="predicted"/>
<gene>
    <name evidence="1" type="ORF">LCGC14_1911360</name>
</gene>
<feature type="non-terminal residue" evidence="1">
    <location>
        <position position="25"/>
    </location>
</feature>
<accession>A0A0F9FTI5</accession>
<reference evidence="1" key="1">
    <citation type="journal article" date="2015" name="Nature">
        <title>Complex archaea that bridge the gap between prokaryotes and eukaryotes.</title>
        <authorList>
            <person name="Spang A."/>
            <person name="Saw J.H."/>
            <person name="Jorgensen S.L."/>
            <person name="Zaremba-Niedzwiedzka K."/>
            <person name="Martijn J."/>
            <person name="Lind A.E."/>
            <person name="van Eijk R."/>
            <person name="Schleper C."/>
            <person name="Guy L."/>
            <person name="Ettema T.J."/>
        </authorList>
    </citation>
    <scope>NUCLEOTIDE SEQUENCE</scope>
</reference>